<dbReference type="GO" id="GO:0071555">
    <property type="term" value="P:cell wall organization"/>
    <property type="evidence" value="ECO:0007669"/>
    <property type="project" value="UniProtKB-UniRule"/>
</dbReference>
<reference evidence="10 11" key="1">
    <citation type="submission" date="2017-02" db="EMBL/GenBank/DDBJ databases">
        <authorList>
            <person name="Peterson S.W."/>
        </authorList>
    </citation>
    <scope>NUCLEOTIDE SEQUENCE [LARGE SCALE GENOMIC DNA]</scope>
    <source>
        <strain evidence="10 11">M1</strain>
    </source>
</reference>
<accession>A0A1T5MBU1</accession>
<dbReference type="PROSITE" id="PS52029">
    <property type="entry name" value="LD_TPASE"/>
    <property type="match status" value="1"/>
</dbReference>
<evidence type="ECO:0000256" key="8">
    <source>
        <dbReference type="SAM" id="SignalP"/>
    </source>
</evidence>
<feature type="compositionally biased region" description="Basic and acidic residues" evidence="7">
    <location>
        <begin position="106"/>
        <end position="120"/>
    </location>
</feature>
<feature type="active site" description="Nucleophile" evidence="6">
    <location>
        <position position="467"/>
    </location>
</feature>
<evidence type="ECO:0000313" key="10">
    <source>
        <dbReference type="EMBL" id="SKC85706.1"/>
    </source>
</evidence>
<feature type="signal peptide" evidence="8">
    <location>
        <begin position="1"/>
        <end position="23"/>
    </location>
</feature>
<sequence>MKEKVIILIMVTFLISGCSQSEAIYTNNTLPADNQVQSLIDENRQLENEKSSNGDIEEDVNASDLQEDENLTEIAEEEHKTEEDVLVPQEEVEEEKQDEQDEIEELPSKEDEAKDIKEEQQEGQPQEEQTEDGYIILNTFDTKLPSTINLDIKYDKYPTSHDYFLVLGSNINVREKPTTESRIVKKSLVYEKLNLDKEVKGQYIKKYNSDRWYRVFWKNNDKIEYGYVFGLLGEPRKFQFDKMEESINKLKDEVDNHKTAYISNYKDRNGRAPLYKGKTVDDYGIKRYQAAPAYLKPQKDSEFRYISDGTLVTILDQKGDYFKIRTLNFEGEYWIPKKFVTTWNSIKNLTKTVVVDRKNQNQGVFEYRDGKWNLISYVFATTGAKSKYKEETSLGYYMVIQTRDRFLYLHDETREIDGYAPYAVRFNGGAYIHGVPVNFKIVEDERIDPGIKEYLYTIGSIPRSHKCVRNYTSHAKFLYDWVEIGKSAVIVIE</sequence>
<protein>
    <submittedName>
        <fullName evidence="10">L,D-transpeptidase catalytic domain</fullName>
    </submittedName>
</protein>
<keyword evidence="5 6" id="KW-0961">Cell wall biogenesis/degradation</keyword>
<keyword evidence="8" id="KW-0732">Signal</keyword>
<dbReference type="GO" id="GO:0016740">
    <property type="term" value="F:transferase activity"/>
    <property type="evidence" value="ECO:0007669"/>
    <property type="project" value="UniProtKB-KW"/>
</dbReference>
<evidence type="ECO:0000313" key="11">
    <source>
        <dbReference type="Proteomes" id="UP000190285"/>
    </source>
</evidence>
<feature type="active site" description="Proton donor/acceptor" evidence="6">
    <location>
        <position position="433"/>
    </location>
</feature>
<dbReference type="Gene3D" id="2.40.440.10">
    <property type="entry name" value="L,D-transpeptidase catalytic domain-like"/>
    <property type="match status" value="1"/>
</dbReference>
<feature type="domain" description="L,D-TPase catalytic" evidence="9">
    <location>
        <begin position="351"/>
        <end position="492"/>
    </location>
</feature>
<feature type="compositionally biased region" description="Acidic residues" evidence="7">
    <location>
        <begin position="55"/>
        <end position="76"/>
    </location>
</feature>
<dbReference type="EMBL" id="FUZT01000013">
    <property type="protein sequence ID" value="SKC85706.1"/>
    <property type="molecule type" value="Genomic_DNA"/>
</dbReference>
<dbReference type="UniPathway" id="UPA00219"/>
<evidence type="ECO:0000256" key="4">
    <source>
        <dbReference type="ARBA" id="ARBA00022984"/>
    </source>
</evidence>
<feature type="region of interest" description="Disordered" evidence="7">
    <location>
        <begin position="46"/>
        <end position="132"/>
    </location>
</feature>
<dbReference type="Pfam" id="PF03734">
    <property type="entry name" value="YkuD"/>
    <property type="match status" value="1"/>
</dbReference>
<dbReference type="Gene3D" id="2.30.30.40">
    <property type="entry name" value="SH3 Domains"/>
    <property type="match status" value="1"/>
</dbReference>
<dbReference type="CDD" id="cd16913">
    <property type="entry name" value="YkuD_like"/>
    <property type="match status" value="1"/>
</dbReference>
<name>A0A1T5MBU1_9FIRM</name>
<dbReference type="AlphaFoldDB" id="A0A1T5MBU1"/>
<evidence type="ECO:0000256" key="1">
    <source>
        <dbReference type="ARBA" id="ARBA00004752"/>
    </source>
</evidence>
<evidence type="ECO:0000259" key="9">
    <source>
        <dbReference type="PROSITE" id="PS52029"/>
    </source>
</evidence>
<evidence type="ECO:0000256" key="5">
    <source>
        <dbReference type="ARBA" id="ARBA00023316"/>
    </source>
</evidence>
<dbReference type="STRING" id="36842.SAMN02194393_04426"/>
<feature type="chain" id="PRO_5012843639" evidence="8">
    <location>
        <begin position="24"/>
        <end position="493"/>
    </location>
</feature>
<organism evidence="10 11">
    <name type="scientific">Maledivibacter halophilus</name>
    <dbReference type="NCBI Taxonomy" id="36842"/>
    <lineage>
        <taxon>Bacteria</taxon>
        <taxon>Bacillati</taxon>
        <taxon>Bacillota</taxon>
        <taxon>Clostridia</taxon>
        <taxon>Peptostreptococcales</taxon>
        <taxon>Caminicellaceae</taxon>
        <taxon>Maledivibacter</taxon>
    </lineage>
</organism>
<feature type="compositionally biased region" description="Acidic residues" evidence="7">
    <location>
        <begin position="90"/>
        <end position="105"/>
    </location>
</feature>
<keyword evidence="2" id="KW-0808">Transferase</keyword>
<dbReference type="GO" id="GO:0009252">
    <property type="term" value="P:peptidoglycan biosynthetic process"/>
    <property type="evidence" value="ECO:0007669"/>
    <property type="project" value="UniProtKB-UniPathway"/>
</dbReference>
<comment type="pathway">
    <text evidence="1 6">Cell wall biogenesis; peptidoglycan biosynthesis.</text>
</comment>
<keyword evidence="3 6" id="KW-0133">Cell shape</keyword>
<dbReference type="Proteomes" id="UP000190285">
    <property type="component" value="Unassembled WGS sequence"/>
</dbReference>
<dbReference type="RefSeq" id="WP_079494753.1">
    <property type="nucleotide sequence ID" value="NZ_FUZT01000013.1"/>
</dbReference>
<gene>
    <name evidence="10" type="ORF">SAMN02194393_04426</name>
</gene>
<dbReference type="SUPFAM" id="SSF141523">
    <property type="entry name" value="L,D-transpeptidase catalytic domain-like"/>
    <property type="match status" value="1"/>
</dbReference>
<evidence type="ECO:0000256" key="6">
    <source>
        <dbReference type="PROSITE-ProRule" id="PRU01373"/>
    </source>
</evidence>
<evidence type="ECO:0000256" key="7">
    <source>
        <dbReference type="SAM" id="MobiDB-lite"/>
    </source>
</evidence>
<dbReference type="OrthoDB" id="92744at2"/>
<keyword evidence="11" id="KW-1185">Reference proteome</keyword>
<keyword evidence="4 6" id="KW-0573">Peptidoglycan synthesis</keyword>
<evidence type="ECO:0000256" key="2">
    <source>
        <dbReference type="ARBA" id="ARBA00022679"/>
    </source>
</evidence>
<dbReference type="PROSITE" id="PS51257">
    <property type="entry name" value="PROKAR_LIPOPROTEIN"/>
    <property type="match status" value="1"/>
</dbReference>
<dbReference type="InterPro" id="IPR038063">
    <property type="entry name" value="Transpep_catalytic_dom"/>
</dbReference>
<proteinExistence type="predicted"/>
<dbReference type="InterPro" id="IPR005490">
    <property type="entry name" value="LD_TPept_cat_dom"/>
</dbReference>
<evidence type="ECO:0000256" key="3">
    <source>
        <dbReference type="ARBA" id="ARBA00022960"/>
    </source>
</evidence>
<dbReference type="GO" id="GO:0008360">
    <property type="term" value="P:regulation of cell shape"/>
    <property type="evidence" value="ECO:0007669"/>
    <property type="project" value="UniProtKB-UniRule"/>
</dbReference>